<gene>
    <name evidence="2" type="ORF">CCHR01_07491</name>
</gene>
<evidence type="ECO:0000256" key="1">
    <source>
        <dbReference type="SAM" id="MobiDB-lite"/>
    </source>
</evidence>
<name>A0AAD9EIQ4_9PEZI</name>
<feature type="region of interest" description="Disordered" evidence="1">
    <location>
        <begin position="1"/>
        <end position="73"/>
    </location>
</feature>
<accession>A0AAD9EIQ4</accession>
<keyword evidence="3" id="KW-1185">Reference proteome</keyword>
<dbReference type="Proteomes" id="UP001243330">
    <property type="component" value="Unassembled WGS sequence"/>
</dbReference>
<comment type="caution">
    <text evidence="2">The sequence shown here is derived from an EMBL/GenBank/DDBJ whole genome shotgun (WGS) entry which is preliminary data.</text>
</comment>
<proteinExistence type="predicted"/>
<sequence>MFTSHSIPQQLVRERKQPPTPSLCCSFFPRAEGGAGAGRQEEGISPALSPRNDGRDTGLGGKEANQRAQEPERGTGQLVCLLSGRGCATPALLSLVLHGTCCKASVQGRVPQAERYGTMRKEQRLLACGRICARPGIHRGVANFRGPQASPCLSSNPASASASAAPRNIDTASQRVQQSSVFGVGCFAS</sequence>
<reference evidence="2" key="1">
    <citation type="submission" date="2023-01" db="EMBL/GenBank/DDBJ databases">
        <title>Colletotrichum chrysophilum M932 genome sequence.</title>
        <authorList>
            <person name="Baroncelli R."/>
        </authorList>
    </citation>
    <scope>NUCLEOTIDE SEQUENCE</scope>
    <source>
        <strain evidence="2">M932</strain>
    </source>
</reference>
<evidence type="ECO:0000313" key="2">
    <source>
        <dbReference type="EMBL" id="KAK1849843.1"/>
    </source>
</evidence>
<dbReference type="EMBL" id="JAQOWY010000133">
    <property type="protein sequence ID" value="KAK1849843.1"/>
    <property type="molecule type" value="Genomic_DNA"/>
</dbReference>
<dbReference type="AlphaFoldDB" id="A0AAD9EIQ4"/>
<protein>
    <submittedName>
        <fullName evidence="2">Uncharacterized protein</fullName>
    </submittedName>
</protein>
<evidence type="ECO:0000313" key="3">
    <source>
        <dbReference type="Proteomes" id="UP001243330"/>
    </source>
</evidence>
<organism evidence="2 3">
    <name type="scientific">Colletotrichum chrysophilum</name>
    <dbReference type="NCBI Taxonomy" id="1836956"/>
    <lineage>
        <taxon>Eukaryota</taxon>
        <taxon>Fungi</taxon>
        <taxon>Dikarya</taxon>
        <taxon>Ascomycota</taxon>
        <taxon>Pezizomycotina</taxon>
        <taxon>Sordariomycetes</taxon>
        <taxon>Hypocreomycetidae</taxon>
        <taxon>Glomerellales</taxon>
        <taxon>Glomerellaceae</taxon>
        <taxon>Colletotrichum</taxon>
        <taxon>Colletotrichum gloeosporioides species complex</taxon>
    </lineage>
</organism>